<sequence>NAPELLFSTDMETWVEEAVALDDLTAKIRLTAPNPRFIFTYFTHNFGNGVPIVPKHIWQGQKAEVFTNFDMAKGWPVVSGPYEMVLSTPQQRIWDLRESWWAQKAGFKEMPKVERIIYLPFMEETKRVQNLLTNHLDSCLDMRPPNIRTIIEGNEKVSSWTGRQAPFGYLDWWPISLGFNALEAPFDDKEIRWAINHAIDRAQLIEVGWQGSGTSTLLPFPDYPPLRKYTESIADLLEEYPVGTYD</sequence>
<proteinExistence type="predicted"/>
<reference evidence="2" key="1">
    <citation type="submission" date="2018-05" db="EMBL/GenBank/DDBJ databases">
        <authorList>
            <person name="Lanie J.A."/>
            <person name="Ng W.-L."/>
            <person name="Kazmierczak K.M."/>
            <person name="Andrzejewski T.M."/>
            <person name="Davidsen T.M."/>
            <person name="Wayne K.J."/>
            <person name="Tettelin H."/>
            <person name="Glass J.I."/>
            <person name="Rusch D."/>
            <person name="Podicherti R."/>
            <person name="Tsui H.-C.T."/>
            <person name="Winkler M.E."/>
        </authorList>
    </citation>
    <scope>NUCLEOTIDE SEQUENCE</scope>
</reference>
<feature type="non-terminal residue" evidence="2">
    <location>
        <position position="1"/>
    </location>
</feature>
<dbReference type="EMBL" id="UINC01199864">
    <property type="protein sequence ID" value="SVE18492.1"/>
    <property type="molecule type" value="Genomic_DNA"/>
</dbReference>
<dbReference type="GO" id="GO:1904680">
    <property type="term" value="F:peptide transmembrane transporter activity"/>
    <property type="evidence" value="ECO:0007669"/>
    <property type="project" value="TreeGrafter"/>
</dbReference>
<name>A0A383BEX0_9ZZZZ</name>
<dbReference type="PANTHER" id="PTHR30290">
    <property type="entry name" value="PERIPLASMIC BINDING COMPONENT OF ABC TRANSPORTER"/>
    <property type="match status" value="1"/>
</dbReference>
<organism evidence="2">
    <name type="scientific">marine metagenome</name>
    <dbReference type="NCBI Taxonomy" id="408172"/>
    <lineage>
        <taxon>unclassified sequences</taxon>
        <taxon>metagenomes</taxon>
        <taxon>ecological metagenomes</taxon>
    </lineage>
</organism>
<evidence type="ECO:0000313" key="2">
    <source>
        <dbReference type="EMBL" id="SVE18492.1"/>
    </source>
</evidence>
<protein>
    <recommendedName>
        <fullName evidence="1">Solute-binding protein family 5 domain-containing protein</fullName>
    </recommendedName>
</protein>
<dbReference type="InterPro" id="IPR039424">
    <property type="entry name" value="SBP_5"/>
</dbReference>
<feature type="non-terminal residue" evidence="2">
    <location>
        <position position="246"/>
    </location>
</feature>
<dbReference type="Pfam" id="PF00496">
    <property type="entry name" value="SBP_bac_5"/>
    <property type="match status" value="1"/>
</dbReference>
<dbReference type="InterPro" id="IPR000914">
    <property type="entry name" value="SBP_5_dom"/>
</dbReference>
<dbReference type="AlphaFoldDB" id="A0A383BEX0"/>
<feature type="domain" description="Solute-binding protein family 5" evidence="1">
    <location>
        <begin position="12"/>
        <end position="226"/>
    </location>
</feature>
<dbReference type="PANTHER" id="PTHR30290:SF16">
    <property type="entry name" value="OLIGOPEPTIDE ABC TRANSPORTER, PERIPLASMIC OLIGOPEPTIDE-BINDING PROTEIN"/>
    <property type="match status" value="1"/>
</dbReference>
<gene>
    <name evidence="2" type="ORF">METZ01_LOCUS471346</name>
</gene>
<accession>A0A383BEX0</accession>
<dbReference type="Gene3D" id="3.90.76.10">
    <property type="entry name" value="Dipeptide-binding Protein, Domain 1"/>
    <property type="match status" value="1"/>
</dbReference>
<evidence type="ECO:0000259" key="1">
    <source>
        <dbReference type="Pfam" id="PF00496"/>
    </source>
</evidence>
<dbReference type="GO" id="GO:0015833">
    <property type="term" value="P:peptide transport"/>
    <property type="evidence" value="ECO:0007669"/>
    <property type="project" value="TreeGrafter"/>
</dbReference>
<dbReference type="Gene3D" id="3.40.190.10">
    <property type="entry name" value="Periplasmic binding protein-like II"/>
    <property type="match status" value="1"/>
</dbReference>
<dbReference type="Gene3D" id="3.10.105.10">
    <property type="entry name" value="Dipeptide-binding Protein, Domain 3"/>
    <property type="match status" value="1"/>
</dbReference>
<dbReference type="SUPFAM" id="SSF53850">
    <property type="entry name" value="Periplasmic binding protein-like II"/>
    <property type="match status" value="1"/>
</dbReference>